<feature type="domain" description="C2H2-type" evidence="9">
    <location>
        <begin position="215"/>
        <end position="237"/>
    </location>
</feature>
<dbReference type="GO" id="GO:0005634">
    <property type="term" value="C:nucleus"/>
    <property type="evidence" value="ECO:0007669"/>
    <property type="project" value="UniProtKB-SubCell"/>
</dbReference>
<evidence type="ECO:0000259" key="9">
    <source>
        <dbReference type="PROSITE" id="PS50157"/>
    </source>
</evidence>
<dbReference type="PROSITE" id="PS50157">
    <property type="entry name" value="ZINC_FINGER_C2H2_2"/>
    <property type="match status" value="5"/>
</dbReference>
<dbReference type="Pfam" id="PF00096">
    <property type="entry name" value="zf-C2H2"/>
    <property type="match status" value="3"/>
</dbReference>
<keyword evidence="11" id="KW-1185">Reference proteome</keyword>
<name>A0A4D9DMH9_9SAUR</name>
<feature type="domain" description="C2H2-type" evidence="9">
    <location>
        <begin position="284"/>
        <end position="311"/>
    </location>
</feature>
<evidence type="ECO:0000256" key="4">
    <source>
        <dbReference type="ARBA" id="ARBA00022771"/>
    </source>
</evidence>
<comment type="caution">
    <text evidence="10">The sequence shown here is derived from an EMBL/GenBank/DDBJ whole genome shotgun (WGS) entry which is preliminary data.</text>
</comment>
<proteinExistence type="predicted"/>
<dbReference type="PANTHER" id="PTHR24376:SF216">
    <property type="entry name" value="ZINC FINGER PROTEIN 420-LIKE"/>
    <property type="match status" value="1"/>
</dbReference>
<dbReference type="InterPro" id="IPR013087">
    <property type="entry name" value="Znf_C2H2_type"/>
</dbReference>
<feature type="domain" description="C2H2-type" evidence="9">
    <location>
        <begin position="50"/>
        <end position="81"/>
    </location>
</feature>
<reference evidence="10 11" key="1">
    <citation type="submission" date="2019-04" db="EMBL/GenBank/DDBJ databases">
        <title>Draft genome of the big-headed turtle Platysternon megacephalum.</title>
        <authorList>
            <person name="Gong S."/>
        </authorList>
    </citation>
    <scope>NUCLEOTIDE SEQUENCE [LARGE SCALE GENOMIC DNA]</scope>
    <source>
        <strain evidence="10">DO16091913</strain>
        <tissue evidence="10">Muscle</tissue>
    </source>
</reference>
<evidence type="ECO:0000256" key="5">
    <source>
        <dbReference type="ARBA" id="ARBA00022833"/>
    </source>
</evidence>
<evidence type="ECO:0000256" key="3">
    <source>
        <dbReference type="ARBA" id="ARBA00022737"/>
    </source>
</evidence>
<protein>
    <submittedName>
        <fullName evidence="10">Ribonuclease-like</fullName>
    </submittedName>
</protein>
<keyword evidence="5" id="KW-0862">Zinc</keyword>
<dbReference type="GO" id="GO:0000978">
    <property type="term" value="F:RNA polymerase II cis-regulatory region sequence-specific DNA binding"/>
    <property type="evidence" value="ECO:0007669"/>
    <property type="project" value="TreeGrafter"/>
</dbReference>
<dbReference type="EMBL" id="QXTE01000383">
    <property type="protein sequence ID" value="TFJ98610.1"/>
    <property type="molecule type" value="Genomic_DNA"/>
</dbReference>
<keyword evidence="6" id="KW-0539">Nucleus</keyword>
<evidence type="ECO:0000256" key="6">
    <source>
        <dbReference type="ARBA" id="ARBA00023242"/>
    </source>
</evidence>
<dbReference type="OrthoDB" id="6077919at2759"/>
<keyword evidence="4 7" id="KW-0863">Zinc-finger</keyword>
<evidence type="ECO:0000313" key="11">
    <source>
        <dbReference type="Proteomes" id="UP000297703"/>
    </source>
</evidence>
<accession>A0A4D9DMH9</accession>
<evidence type="ECO:0000256" key="2">
    <source>
        <dbReference type="ARBA" id="ARBA00022723"/>
    </source>
</evidence>
<reference evidence="10 11" key="2">
    <citation type="submission" date="2019-04" db="EMBL/GenBank/DDBJ databases">
        <title>The genome sequence of big-headed turtle.</title>
        <authorList>
            <person name="Gong S."/>
        </authorList>
    </citation>
    <scope>NUCLEOTIDE SEQUENCE [LARGE SCALE GENOMIC DNA]</scope>
    <source>
        <strain evidence="10">DO16091913</strain>
        <tissue evidence="10">Muscle</tissue>
    </source>
</reference>
<keyword evidence="2" id="KW-0479">Metal-binding</keyword>
<dbReference type="GO" id="GO:0001228">
    <property type="term" value="F:DNA-binding transcription activator activity, RNA polymerase II-specific"/>
    <property type="evidence" value="ECO:0007669"/>
    <property type="project" value="TreeGrafter"/>
</dbReference>
<feature type="compositionally biased region" description="Polar residues" evidence="8">
    <location>
        <begin position="384"/>
        <end position="394"/>
    </location>
</feature>
<dbReference type="SMART" id="SM00355">
    <property type="entry name" value="ZnF_C2H2"/>
    <property type="match status" value="8"/>
</dbReference>
<dbReference type="Gene3D" id="3.30.160.60">
    <property type="entry name" value="Classic Zinc Finger"/>
    <property type="match status" value="5"/>
</dbReference>
<evidence type="ECO:0000256" key="8">
    <source>
        <dbReference type="SAM" id="MobiDB-lite"/>
    </source>
</evidence>
<feature type="domain" description="C2H2-type" evidence="9">
    <location>
        <begin position="342"/>
        <end position="365"/>
    </location>
</feature>
<dbReference type="PROSITE" id="PS00028">
    <property type="entry name" value="ZINC_FINGER_C2H2_1"/>
    <property type="match status" value="5"/>
</dbReference>
<feature type="compositionally biased region" description="Low complexity" evidence="8">
    <location>
        <begin position="84"/>
        <end position="96"/>
    </location>
</feature>
<dbReference type="Proteomes" id="UP000297703">
    <property type="component" value="Unassembled WGS sequence"/>
</dbReference>
<dbReference type="SUPFAM" id="SSF57667">
    <property type="entry name" value="beta-beta-alpha zinc fingers"/>
    <property type="match status" value="3"/>
</dbReference>
<feature type="domain" description="C2H2-type" evidence="9">
    <location>
        <begin position="312"/>
        <end position="341"/>
    </location>
</feature>
<dbReference type="InterPro" id="IPR036236">
    <property type="entry name" value="Znf_C2H2_sf"/>
</dbReference>
<dbReference type="PANTHER" id="PTHR24376">
    <property type="entry name" value="ZINC FINGER PROTEIN"/>
    <property type="match status" value="1"/>
</dbReference>
<gene>
    <name evidence="10" type="ORF">DR999_PMT19465</name>
</gene>
<evidence type="ECO:0000256" key="7">
    <source>
        <dbReference type="PROSITE-ProRule" id="PRU00042"/>
    </source>
</evidence>
<feature type="compositionally biased region" description="Basic and acidic residues" evidence="8">
    <location>
        <begin position="401"/>
        <end position="411"/>
    </location>
</feature>
<organism evidence="10 11">
    <name type="scientific">Platysternon megacephalum</name>
    <name type="common">big-headed turtle</name>
    <dbReference type="NCBI Taxonomy" id="55544"/>
    <lineage>
        <taxon>Eukaryota</taxon>
        <taxon>Metazoa</taxon>
        <taxon>Chordata</taxon>
        <taxon>Craniata</taxon>
        <taxon>Vertebrata</taxon>
        <taxon>Euteleostomi</taxon>
        <taxon>Archelosauria</taxon>
        <taxon>Testudinata</taxon>
        <taxon>Testudines</taxon>
        <taxon>Cryptodira</taxon>
        <taxon>Durocryptodira</taxon>
        <taxon>Testudinoidea</taxon>
        <taxon>Platysternidae</taxon>
        <taxon>Platysternon</taxon>
    </lineage>
</organism>
<dbReference type="STRING" id="55544.A0A4D9DMH9"/>
<evidence type="ECO:0000256" key="1">
    <source>
        <dbReference type="ARBA" id="ARBA00004123"/>
    </source>
</evidence>
<keyword evidence="3" id="KW-0677">Repeat</keyword>
<evidence type="ECO:0000313" key="10">
    <source>
        <dbReference type="EMBL" id="TFJ98610.1"/>
    </source>
</evidence>
<comment type="subcellular location">
    <subcellularLocation>
        <location evidence="1">Nucleus</location>
    </subcellularLocation>
</comment>
<feature type="region of interest" description="Disordered" evidence="8">
    <location>
        <begin position="84"/>
        <end position="112"/>
    </location>
</feature>
<feature type="region of interest" description="Disordered" evidence="8">
    <location>
        <begin position="384"/>
        <end position="424"/>
    </location>
</feature>
<dbReference type="GO" id="GO:0008270">
    <property type="term" value="F:zinc ion binding"/>
    <property type="evidence" value="ECO:0007669"/>
    <property type="project" value="UniProtKB-KW"/>
</dbReference>
<sequence length="424" mass="47151">MSKQAQRSGLGLGRSLEHDILVCGTCLRQFSEIKPFILHKTHHVQGGNVYSCELCARAFSSHTVLLYHYRTLHQLHTWDPSTWGGTAASPASPAGPETVPGPEIPDTEPADPGMDVHFILTTETVKGRAFDYGRMVLKCLHCAQKYYSKEGLVGHVHAMHPGTEGLPLPQVALQGLERVMSVAEYEAYVKSVGRRSGSQKHESGRPLERPHGKKFVCPVCKKGFTRKHILQLHTSTHQAGCSPFCGTQWAASPRRLHQCQQCSFQSVVSAVAWLHRQEHRQGTVTCGVCHCAYPDQSTLNKHMRVHDAERPYGCSFPHCGWRFKSEVLLRAHLQAHVTPGQFECPSCGYAFRHKHHLQRHQARMHGIPSSRAKKPDVPPVAQLRRTQQGDSGTEPSARPLRRAESRMRASEIQDPPAMLAAALA</sequence>
<dbReference type="AlphaFoldDB" id="A0A4D9DMH9"/>